<keyword evidence="2" id="KW-0067">ATP-binding</keyword>
<dbReference type="PANTHER" id="PTHR43394">
    <property type="entry name" value="ATP-DEPENDENT PERMEASE MDL1, MITOCHONDRIAL"/>
    <property type="match status" value="1"/>
</dbReference>
<dbReference type="GO" id="GO:0005524">
    <property type="term" value="F:ATP binding"/>
    <property type="evidence" value="ECO:0007669"/>
    <property type="project" value="UniProtKB-KW"/>
</dbReference>
<feature type="domain" description="ABC transporter" evidence="1">
    <location>
        <begin position="27"/>
        <end position="67"/>
    </location>
</feature>
<dbReference type="InterPro" id="IPR027417">
    <property type="entry name" value="P-loop_NTPase"/>
</dbReference>
<dbReference type="EMBL" id="AZMJ01000072">
    <property type="protein sequence ID" value="ETJ01792.1"/>
    <property type="molecule type" value="Genomic_DNA"/>
</dbReference>
<evidence type="ECO:0000259" key="1">
    <source>
        <dbReference type="Pfam" id="PF00005"/>
    </source>
</evidence>
<evidence type="ECO:0000313" key="2">
    <source>
        <dbReference type="EMBL" id="ETJ01792.1"/>
    </source>
</evidence>
<feature type="non-terminal residue" evidence="2">
    <location>
        <position position="112"/>
    </location>
</feature>
<dbReference type="InterPro" id="IPR003439">
    <property type="entry name" value="ABC_transporter-like_ATP-bd"/>
</dbReference>
<dbReference type="GO" id="GO:0015421">
    <property type="term" value="F:ABC-type oligopeptide transporter activity"/>
    <property type="evidence" value="ECO:0007669"/>
    <property type="project" value="TreeGrafter"/>
</dbReference>
<protein>
    <submittedName>
        <fullName evidence="2">ABC transporter, CydDC cysteine exporter (CydDC-E) family, permease/ATP-binding protein CydD</fullName>
    </submittedName>
</protein>
<dbReference type="Gene3D" id="3.40.50.300">
    <property type="entry name" value="P-loop containing nucleotide triphosphate hydrolases"/>
    <property type="match status" value="1"/>
</dbReference>
<gene>
    <name evidence="2" type="ORF">Q619_VDC00072G0001</name>
</gene>
<keyword evidence="2" id="KW-0547">Nucleotide-binding</keyword>
<dbReference type="InterPro" id="IPR039421">
    <property type="entry name" value="Type_1_exporter"/>
</dbReference>
<dbReference type="SUPFAM" id="SSF52540">
    <property type="entry name" value="P-loop containing nucleoside triphosphate hydrolases"/>
    <property type="match status" value="1"/>
</dbReference>
<name>W1V744_9FIRM</name>
<reference evidence="2 3" key="1">
    <citation type="submission" date="2013-12" db="EMBL/GenBank/DDBJ databases">
        <title>A Varibaculum cambriense genome reconstructed from a premature infant gut community with otherwise low bacterial novelty that shifts toward anaerobic metabolism during the third week of life.</title>
        <authorList>
            <person name="Brown C.T."/>
            <person name="Sharon I."/>
            <person name="Thomas B.C."/>
            <person name="Castelle C.J."/>
            <person name="Morowitz M.J."/>
            <person name="Banfield J.F."/>
        </authorList>
    </citation>
    <scope>NUCLEOTIDE SEQUENCE [LARGE SCALE GENOMIC DNA]</scope>
    <source>
        <strain evidence="3">DORA_11</strain>
    </source>
</reference>
<dbReference type="Pfam" id="PF00005">
    <property type="entry name" value="ABC_tran"/>
    <property type="match status" value="1"/>
</dbReference>
<comment type="caution">
    <text evidence="2">The sequence shown here is derived from an EMBL/GenBank/DDBJ whole genome shotgun (WGS) entry which is preliminary data.</text>
</comment>
<organism evidence="2 3">
    <name type="scientific">Veillonella dispar DORA_11</name>
    <dbReference type="NCBI Taxonomy" id="1403949"/>
    <lineage>
        <taxon>Bacteria</taxon>
        <taxon>Bacillati</taxon>
        <taxon>Bacillota</taxon>
        <taxon>Negativicutes</taxon>
        <taxon>Veillonellales</taxon>
        <taxon>Veillonellaceae</taxon>
        <taxon>Veillonella</taxon>
    </lineage>
</organism>
<evidence type="ECO:0000313" key="3">
    <source>
        <dbReference type="Proteomes" id="UP000018855"/>
    </source>
</evidence>
<dbReference type="GO" id="GO:0016887">
    <property type="term" value="F:ATP hydrolysis activity"/>
    <property type="evidence" value="ECO:0007669"/>
    <property type="project" value="InterPro"/>
</dbReference>
<dbReference type="Proteomes" id="UP000018855">
    <property type="component" value="Unassembled WGS sequence"/>
</dbReference>
<dbReference type="PANTHER" id="PTHR43394:SF1">
    <property type="entry name" value="ATP-BINDING CASSETTE SUB-FAMILY B MEMBER 10, MITOCHONDRIAL"/>
    <property type="match status" value="1"/>
</dbReference>
<dbReference type="AlphaFoldDB" id="W1V744"/>
<sequence>MDVSDAEILDACKEVQLLDVINRKQDGLDAVIGEGGLGLSGGERQRIALARAFLRKGQVLILDEVTAHLDVKTEAIISTAIQRLMGNKVVIIIGHRLQTMHWASKLYVLKNG</sequence>
<proteinExistence type="predicted"/>
<accession>W1V744</accession>